<evidence type="ECO:0000313" key="1">
    <source>
        <dbReference type="EMBL" id="GIF19149.1"/>
    </source>
</evidence>
<dbReference type="EMBL" id="BOMY01000013">
    <property type="protein sequence ID" value="GIF19149.1"/>
    <property type="molecule type" value="Genomic_DNA"/>
</dbReference>
<dbReference type="Proteomes" id="UP000623608">
    <property type="component" value="Unassembled WGS sequence"/>
</dbReference>
<gene>
    <name evidence="1" type="ORF">Ate02nite_18790</name>
</gene>
<dbReference type="AlphaFoldDB" id="A0A919NI81"/>
<organism evidence="1 2">
    <name type="scientific">Paractinoplanes tereljensis</name>
    <dbReference type="NCBI Taxonomy" id="571912"/>
    <lineage>
        <taxon>Bacteria</taxon>
        <taxon>Bacillati</taxon>
        <taxon>Actinomycetota</taxon>
        <taxon>Actinomycetes</taxon>
        <taxon>Micromonosporales</taxon>
        <taxon>Micromonosporaceae</taxon>
        <taxon>Paractinoplanes</taxon>
    </lineage>
</organism>
<keyword evidence="2" id="KW-1185">Reference proteome</keyword>
<comment type="caution">
    <text evidence="1">The sequence shown here is derived from an EMBL/GenBank/DDBJ whole genome shotgun (WGS) entry which is preliminary data.</text>
</comment>
<name>A0A919NI81_9ACTN</name>
<evidence type="ECO:0000313" key="2">
    <source>
        <dbReference type="Proteomes" id="UP000623608"/>
    </source>
</evidence>
<proteinExistence type="predicted"/>
<accession>A0A919NI81</accession>
<dbReference type="RefSeq" id="WP_239147260.1">
    <property type="nucleotide sequence ID" value="NZ_BOMY01000013.1"/>
</dbReference>
<sequence>MASANGRLVEVLTAAVMQKEYRGVADPDQAWVLGELIRYLEHPRSGALEFSDMGPRWVSVRDSVGAGTLRATDAAAPEIVGRFDALVRFAGLKLGRQLGTEIVPALSRRELAEPATRTQALVTQLASTGTTTSMVR</sequence>
<reference evidence="1" key="1">
    <citation type="submission" date="2021-01" db="EMBL/GenBank/DDBJ databases">
        <title>Whole genome shotgun sequence of Actinoplanes tereljensis NBRC 105297.</title>
        <authorList>
            <person name="Komaki H."/>
            <person name="Tamura T."/>
        </authorList>
    </citation>
    <scope>NUCLEOTIDE SEQUENCE</scope>
    <source>
        <strain evidence="1">NBRC 105297</strain>
    </source>
</reference>
<protein>
    <submittedName>
        <fullName evidence="1">Uncharacterized protein</fullName>
    </submittedName>
</protein>